<dbReference type="GO" id="GO:0050485">
    <property type="term" value="F:oxidoreductase activity, acting on X-H and Y-H to form an X-Y bond, with a disulfide as acceptor"/>
    <property type="evidence" value="ECO:0007669"/>
    <property type="project" value="InterPro"/>
</dbReference>
<dbReference type="OrthoDB" id="2284759at2"/>
<dbReference type="Pfam" id="PF09338">
    <property type="entry name" value="Gly_reductase"/>
    <property type="match status" value="1"/>
</dbReference>
<organism evidence="1 2">
    <name type="scientific">Companilactobacillus allii</name>
    <dbReference type="NCBI Taxonomy" id="1847728"/>
    <lineage>
        <taxon>Bacteria</taxon>
        <taxon>Bacillati</taxon>
        <taxon>Bacillota</taxon>
        <taxon>Bacilli</taxon>
        <taxon>Lactobacillales</taxon>
        <taxon>Lactobacillaceae</taxon>
        <taxon>Companilactobacillus</taxon>
    </lineage>
</organism>
<dbReference type="KEGG" id="lalw:BTM29_06330"/>
<dbReference type="STRING" id="1847728.BTM29_06330"/>
<name>A0A1P8Q301_9LACO</name>
<evidence type="ECO:0000313" key="2">
    <source>
        <dbReference type="Proteomes" id="UP000187499"/>
    </source>
</evidence>
<accession>A0A1P8Q301</accession>
<dbReference type="Proteomes" id="UP000187499">
    <property type="component" value="Chromosome"/>
</dbReference>
<dbReference type="InterPro" id="IPR015417">
    <property type="entry name" value="Gly_reductase_pB_sua/b"/>
</dbReference>
<reference evidence="2" key="1">
    <citation type="submission" date="2016-12" db="EMBL/GenBank/DDBJ databases">
        <authorList>
            <person name="Jung M.Y."/>
            <person name="Lee S.H."/>
        </authorList>
    </citation>
    <scope>NUCLEOTIDE SEQUENCE [LARGE SCALE GENOMIC DNA]</scope>
    <source>
        <strain evidence="2">WiKim39</strain>
    </source>
</reference>
<protein>
    <submittedName>
        <fullName evidence="1">Proline reductase</fullName>
    </submittedName>
</protein>
<sequence>MGIGPSTKETTLHHFQDPLVRTVANDPDIDFQGVLVVGTPQDNYLKNLVGKRCAIWLEAMRTNGVILSADGWGNSDVDFMNTMTEIGDRGISVVGLKFIGKQAGFVVENEYTKFVLDINKSSEGIETEVVGENNLNEKDSHKALGLLKLKMRHDNQQVH</sequence>
<evidence type="ECO:0000313" key="1">
    <source>
        <dbReference type="EMBL" id="APX72196.1"/>
    </source>
</evidence>
<dbReference type="EMBL" id="CP019323">
    <property type="protein sequence ID" value="APX72196.1"/>
    <property type="molecule type" value="Genomic_DNA"/>
</dbReference>
<keyword evidence="2" id="KW-1185">Reference proteome</keyword>
<proteinExistence type="predicted"/>
<dbReference type="AlphaFoldDB" id="A0A1P8Q301"/>
<gene>
    <name evidence="1" type="ORF">BTM29_06330</name>
</gene>